<dbReference type="InterPro" id="IPR027417">
    <property type="entry name" value="P-loop_NTPase"/>
</dbReference>
<evidence type="ECO:0000259" key="1">
    <source>
        <dbReference type="Pfam" id="PF21530"/>
    </source>
</evidence>
<reference evidence="3" key="1">
    <citation type="journal article" date="2011" name="Nature">
        <title>Genome sequence and analysis of the tuber crop potato.</title>
        <authorList>
            <consortium name="The Potato Genome Sequencing Consortium"/>
        </authorList>
    </citation>
    <scope>NUCLEOTIDE SEQUENCE [LARGE SCALE GENOMIC DNA]</scope>
    <source>
        <strain evidence="3">cv. DM1-3 516 R44</strain>
    </source>
</reference>
<dbReference type="Proteomes" id="UP000011115">
    <property type="component" value="Unassembled WGS sequence"/>
</dbReference>
<proteinExistence type="predicted"/>
<keyword evidence="3" id="KW-1185">Reference proteome</keyword>
<evidence type="ECO:0000313" key="2">
    <source>
        <dbReference type="EnsemblPlants" id="PGSC0003DMT400019369"/>
    </source>
</evidence>
<dbReference type="PANTHER" id="PTHR23274:SF48">
    <property type="entry name" value="ATP-DEPENDENT DNA HELICASE"/>
    <property type="match status" value="1"/>
</dbReference>
<dbReference type="EnsemblPlants" id="PGSC0003DMT400019369">
    <property type="protein sequence ID" value="PGSC0003DMT400019369"/>
    <property type="gene ID" value="PGSC0003DMG400007495"/>
</dbReference>
<dbReference type="AlphaFoldDB" id="M1ABZ3"/>
<dbReference type="eggNOG" id="KOG0987">
    <property type="taxonomic scope" value="Eukaryota"/>
</dbReference>
<dbReference type="Gramene" id="PGSC0003DMT400019369">
    <property type="protein sequence ID" value="PGSC0003DMT400019369"/>
    <property type="gene ID" value="PGSC0003DMG400007495"/>
</dbReference>
<dbReference type="OMA" id="MVESNQY"/>
<dbReference type="HOGENOM" id="CLU_001324_4_0_1"/>
<dbReference type="PANTHER" id="PTHR23274">
    <property type="entry name" value="DNA HELICASE-RELATED"/>
    <property type="match status" value="1"/>
</dbReference>
<evidence type="ECO:0000313" key="3">
    <source>
        <dbReference type="Proteomes" id="UP000011115"/>
    </source>
</evidence>
<name>M1ABZ3_SOLTU</name>
<feature type="domain" description="DNA helicase Pif1-like 2B" evidence="1">
    <location>
        <begin position="42"/>
        <end position="88"/>
    </location>
</feature>
<dbReference type="SUPFAM" id="SSF52540">
    <property type="entry name" value="P-loop containing nucleoside triphosphate hydrolases"/>
    <property type="match status" value="1"/>
</dbReference>
<dbReference type="InParanoid" id="M1ABZ3"/>
<protein>
    <submittedName>
        <fullName evidence="2">Beta tubulin</fullName>
    </submittedName>
</protein>
<reference evidence="2" key="2">
    <citation type="submission" date="2015-06" db="UniProtKB">
        <authorList>
            <consortium name="EnsemblPlants"/>
        </authorList>
    </citation>
    <scope>IDENTIFICATION</scope>
    <source>
        <strain evidence="2">DM1-3 516 R44</strain>
    </source>
</reference>
<dbReference type="InterPro" id="IPR049163">
    <property type="entry name" value="Pif1-like_2B_dom"/>
</dbReference>
<sequence length="111" mass="12448">MVESNQYMITLNHNPKISYLRSDKNFRSDHTYLALEHVHTPEFFNNIKCSGVPNHSITLKVGVPVMLLRNIDQSAGLCNGTRLIVTKLGNQVIEAKVLSGQMVGQKVFIPK</sequence>
<accession>M1ABZ3</accession>
<dbReference type="PaxDb" id="4113-PGSC0003DMT400019369"/>
<organism evidence="2 3">
    <name type="scientific">Solanum tuberosum</name>
    <name type="common">Potato</name>
    <dbReference type="NCBI Taxonomy" id="4113"/>
    <lineage>
        <taxon>Eukaryota</taxon>
        <taxon>Viridiplantae</taxon>
        <taxon>Streptophyta</taxon>
        <taxon>Embryophyta</taxon>
        <taxon>Tracheophyta</taxon>
        <taxon>Spermatophyta</taxon>
        <taxon>Magnoliopsida</taxon>
        <taxon>eudicotyledons</taxon>
        <taxon>Gunneridae</taxon>
        <taxon>Pentapetalae</taxon>
        <taxon>asterids</taxon>
        <taxon>lamiids</taxon>
        <taxon>Solanales</taxon>
        <taxon>Solanaceae</taxon>
        <taxon>Solanoideae</taxon>
        <taxon>Solaneae</taxon>
        <taxon>Solanum</taxon>
    </lineage>
</organism>
<dbReference type="STRING" id="4113.M1ABZ3"/>
<dbReference type="Pfam" id="PF21530">
    <property type="entry name" value="Pif1_2B_dom"/>
    <property type="match status" value="1"/>
</dbReference>